<organism evidence="6 7">
    <name type="scientific">Rhizobium etli (strain ATCC 51251 / DSM 11541 / JCM 21823 / NBRC 15573 / CFN 42)</name>
    <dbReference type="NCBI Taxonomy" id="347834"/>
    <lineage>
        <taxon>Bacteria</taxon>
        <taxon>Pseudomonadati</taxon>
        <taxon>Pseudomonadota</taxon>
        <taxon>Alphaproteobacteria</taxon>
        <taxon>Hyphomicrobiales</taxon>
        <taxon>Rhizobiaceae</taxon>
        <taxon>Rhizobium/Agrobacterium group</taxon>
        <taxon>Rhizobium</taxon>
    </lineage>
</organism>
<dbReference type="AlphaFoldDB" id="Q2KBM7"/>
<accession>Q2KBM7</accession>
<evidence type="ECO:0000256" key="3">
    <source>
        <dbReference type="ARBA" id="ARBA00022801"/>
    </source>
</evidence>
<dbReference type="Proteomes" id="UP000001936">
    <property type="component" value="Chromosome"/>
</dbReference>
<dbReference type="GO" id="GO:1901907">
    <property type="term" value="P:diadenosine pentaphosphate catabolic process"/>
    <property type="evidence" value="ECO:0007669"/>
    <property type="project" value="TreeGrafter"/>
</dbReference>
<keyword evidence="4" id="KW-0460">Magnesium</keyword>
<dbReference type="PROSITE" id="PS51462">
    <property type="entry name" value="NUDIX"/>
    <property type="match status" value="1"/>
</dbReference>
<dbReference type="HOGENOM" id="CLU_037162_8_0_5"/>
<name>Q2KBM7_RHIEC</name>
<dbReference type="eggNOG" id="COG0494">
    <property type="taxonomic scope" value="Bacteria"/>
</dbReference>
<dbReference type="GO" id="GO:0046872">
    <property type="term" value="F:metal ion binding"/>
    <property type="evidence" value="ECO:0007669"/>
    <property type="project" value="UniProtKB-KW"/>
</dbReference>
<dbReference type="CDD" id="cd04666">
    <property type="entry name" value="NUDIX_DIPP2_like_Nudt4"/>
    <property type="match status" value="1"/>
</dbReference>
<dbReference type="PANTHER" id="PTHR12629:SF0">
    <property type="entry name" value="DIPHOSPHOINOSITOL-POLYPHOSPHATE DIPHOSPHATASE"/>
    <property type="match status" value="1"/>
</dbReference>
<gene>
    <name evidence="6" type="ordered locus">RHE_CH00948</name>
</gene>
<proteinExistence type="predicted"/>
<dbReference type="InterPro" id="IPR000086">
    <property type="entry name" value="NUDIX_hydrolase_dom"/>
</dbReference>
<evidence type="ECO:0000259" key="5">
    <source>
        <dbReference type="PROSITE" id="PS51462"/>
    </source>
</evidence>
<dbReference type="KEGG" id="ret:RHE_CH00948"/>
<dbReference type="GO" id="GO:0034432">
    <property type="term" value="F:bis(5'-adenosyl)-pentaphosphatase activity"/>
    <property type="evidence" value="ECO:0007669"/>
    <property type="project" value="TreeGrafter"/>
</dbReference>
<dbReference type="SUPFAM" id="SSF55811">
    <property type="entry name" value="Nudix"/>
    <property type="match status" value="1"/>
</dbReference>
<evidence type="ECO:0000256" key="2">
    <source>
        <dbReference type="ARBA" id="ARBA00022723"/>
    </source>
</evidence>
<dbReference type="GO" id="GO:1901909">
    <property type="term" value="P:diadenosine hexaphosphate catabolic process"/>
    <property type="evidence" value="ECO:0007669"/>
    <property type="project" value="TreeGrafter"/>
</dbReference>
<feature type="domain" description="Nudix hydrolase" evidence="5">
    <location>
        <begin position="38"/>
        <end position="171"/>
    </location>
</feature>
<dbReference type="OrthoDB" id="7066910at2"/>
<evidence type="ECO:0000313" key="7">
    <source>
        <dbReference type="Proteomes" id="UP000001936"/>
    </source>
</evidence>
<comment type="cofactor">
    <cofactor evidence="1">
        <name>Mg(2+)</name>
        <dbReference type="ChEBI" id="CHEBI:18420"/>
    </cofactor>
</comment>
<dbReference type="GO" id="GO:0000298">
    <property type="term" value="F:endopolyphosphatase activity"/>
    <property type="evidence" value="ECO:0007669"/>
    <property type="project" value="TreeGrafter"/>
</dbReference>
<reference evidence="6 7" key="1">
    <citation type="journal article" date="2006" name="Proc. Natl. Acad. Sci. U.S.A.">
        <title>The partitioned Rhizobium etli genome: genetic and metabolic redundancy in seven interacting replicons.</title>
        <authorList>
            <person name="Gonzalez V."/>
            <person name="Santamaria R.I."/>
            <person name="Bustos P."/>
            <person name="Hernandez-Gonzalez I."/>
            <person name="Medrano-Soto A."/>
            <person name="Moreno-Hagelsieb G."/>
            <person name="Janga S.C."/>
            <person name="Ramirez M.A."/>
            <person name="Jimenez-Jacinto V."/>
            <person name="Collado-Vides J."/>
            <person name="Davila G."/>
        </authorList>
    </citation>
    <scope>NUCLEOTIDE SEQUENCE [LARGE SCALE GENOMIC DNA]</scope>
    <source>
        <strain evidence="7">ATCC 51251 / DSM 11541 / JCM 21823 / NBRC 15573 / CFN 42</strain>
    </source>
</reference>
<evidence type="ECO:0000256" key="1">
    <source>
        <dbReference type="ARBA" id="ARBA00001946"/>
    </source>
</evidence>
<dbReference type="RefSeq" id="WP_011424295.1">
    <property type="nucleotide sequence ID" value="NC_007761.1"/>
</dbReference>
<dbReference type="Gene3D" id="3.90.79.10">
    <property type="entry name" value="Nucleoside Triphosphate Pyrophosphohydrolase"/>
    <property type="match status" value="1"/>
</dbReference>
<sequence length="180" mass="20284">MASATNDGRPRRLKPMPKKARSYLGRLAGATDQLFRGEAIEQFAAICYRKVGDNLVEVLLITSRDSGRWIIPKGWPIAKLAPHQVAEREAWEEAGVKGKARKRLFGFYTYIKMLANGERVPSVVQVHLLQAEKIDEKFPEEKQRNSRWLPPLEAAALVREPGLKSLLGKVEKMVVKLPKA</sequence>
<keyword evidence="2" id="KW-0479">Metal-binding</keyword>
<dbReference type="InterPro" id="IPR047198">
    <property type="entry name" value="DDP-like_NUDIX"/>
</dbReference>
<evidence type="ECO:0000313" key="6">
    <source>
        <dbReference type="EMBL" id="ABC89759.1"/>
    </source>
</evidence>
<dbReference type="InterPro" id="IPR015797">
    <property type="entry name" value="NUDIX_hydrolase-like_dom_sf"/>
</dbReference>
<dbReference type="EMBL" id="CP000133">
    <property type="protein sequence ID" value="ABC89759.1"/>
    <property type="molecule type" value="Genomic_DNA"/>
</dbReference>
<keyword evidence="7" id="KW-1185">Reference proteome</keyword>
<dbReference type="Pfam" id="PF00293">
    <property type="entry name" value="NUDIX"/>
    <property type="match status" value="1"/>
</dbReference>
<keyword evidence="3" id="KW-0378">Hydrolase</keyword>
<dbReference type="GO" id="GO:0005737">
    <property type="term" value="C:cytoplasm"/>
    <property type="evidence" value="ECO:0007669"/>
    <property type="project" value="TreeGrafter"/>
</dbReference>
<dbReference type="GO" id="GO:1901911">
    <property type="term" value="P:adenosine 5'-(hexahydrogen pentaphosphate) catabolic process"/>
    <property type="evidence" value="ECO:0007669"/>
    <property type="project" value="TreeGrafter"/>
</dbReference>
<dbReference type="PANTHER" id="PTHR12629">
    <property type="entry name" value="DIPHOSPHOINOSITOL POLYPHOSPHATE PHOSPHOHYDROLASE"/>
    <property type="match status" value="1"/>
</dbReference>
<dbReference type="GO" id="GO:0008486">
    <property type="term" value="F:diphosphoinositol-polyphosphate diphosphatase activity"/>
    <property type="evidence" value="ECO:0007669"/>
    <property type="project" value="TreeGrafter"/>
</dbReference>
<evidence type="ECO:0000256" key="4">
    <source>
        <dbReference type="ARBA" id="ARBA00022842"/>
    </source>
</evidence>
<dbReference type="GO" id="GO:0034431">
    <property type="term" value="F:bis(5'-adenosyl)-hexaphosphatase activity"/>
    <property type="evidence" value="ECO:0007669"/>
    <property type="project" value="TreeGrafter"/>
</dbReference>
<dbReference type="GO" id="GO:0071543">
    <property type="term" value="P:diphosphoinositol polyphosphate metabolic process"/>
    <property type="evidence" value="ECO:0007669"/>
    <property type="project" value="TreeGrafter"/>
</dbReference>
<protein>
    <submittedName>
        <fullName evidence="6">NTP pyrophosphohydrolase protein, MuT/nudix family</fullName>
    </submittedName>
</protein>